<organism evidence="2 3">
    <name type="scientific">Neurospora tetraspora</name>
    <dbReference type="NCBI Taxonomy" id="94610"/>
    <lineage>
        <taxon>Eukaryota</taxon>
        <taxon>Fungi</taxon>
        <taxon>Dikarya</taxon>
        <taxon>Ascomycota</taxon>
        <taxon>Pezizomycotina</taxon>
        <taxon>Sordariomycetes</taxon>
        <taxon>Sordariomycetidae</taxon>
        <taxon>Sordariales</taxon>
        <taxon>Sordariaceae</taxon>
        <taxon>Neurospora</taxon>
    </lineage>
</organism>
<feature type="region of interest" description="Disordered" evidence="1">
    <location>
        <begin position="32"/>
        <end position="75"/>
    </location>
</feature>
<evidence type="ECO:0000256" key="1">
    <source>
        <dbReference type="SAM" id="MobiDB-lite"/>
    </source>
</evidence>
<proteinExistence type="predicted"/>
<sequence length="215" mass="24115">MAPSRSSLTKESSLAQSLAQSLAARYKPAGVSKPIARAKAAKPVARATTTRPATRAYAKKVKEVKSEEPEEESPIRVVSEVVPTVIARPTLQPSALPAPIAPANTETELENLMTIGREQVEKELKDRIKEEREKKLLLEKQKTAFRKYQSYLAGLKGLEEDLGVLKADNRMDEDTVMELAEDFRENTMKWARLFEKYAEELGITVFDIRKLGEAW</sequence>
<dbReference type="EMBL" id="JAUEPP010000003">
    <property type="protein sequence ID" value="KAK3347491.1"/>
    <property type="molecule type" value="Genomic_DNA"/>
</dbReference>
<dbReference type="AlphaFoldDB" id="A0AAE0JH07"/>
<name>A0AAE0JH07_9PEZI</name>
<feature type="compositionally biased region" description="Low complexity" evidence="1">
    <location>
        <begin position="37"/>
        <end position="56"/>
    </location>
</feature>
<evidence type="ECO:0000313" key="2">
    <source>
        <dbReference type="EMBL" id="KAK3347491.1"/>
    </source>
</evidence>
<reference evidence="2" key="2">
    <citation type="submission" date="2023-06" db="EMBL/GenBank/DDBJ databases">
        <authorList>
            <consortium name="Lawrence Berkeley National Laboratory"/>
            <person name="Haridas S."/>
            <person name="Hensen N."/>
            <person name="Bonometti L."/>
            <person name="Westerberg I."/>
            <person name="Brannstrom I.O."/>
            <person name="Guillou S."/>
            <person name="Cros-Aarteil S."/>
            <person name="Calhoun S."/>
            <person name="Kuo A."/>
            <person name="Mondo S."/>
            <person name="Pangilinan J."/>
            <person name="Riley R."/>
            <person name="Labutti K."/>
            <person name="Andreopoulos B."/>
            <person name="Lipzen A."/>
            <person name="Chen C."/>
            <person name="Yanf M."/>
            <person name="Daum C."/>
            <person name="Ng V."/>
            <person name="Clum A."/>
            <person name="Steindorff A."/>
            <person name="Ohm R."/>
            <person name="Martin F."/>
            <person name="Silar P."/>
            <person name="Natvig D."/>
            <person name="Lalanne C."/>
            <person name="Gautier V."/>
            <person name="Ament-Velasquez S.L."/>
            <person name="Kruys A."/>
            <person name="Hutchinson M.I."/>
            <person name="Powell A.J."/>
            <person name="Barry K."/>
            <person name="Miller A.N."/>
            <person name="Grigoriev I.V."/>
            <person name="Debuchy R."/>
            <person name="Gladieux P."/>
            <person name="Thoren M.H."/>
            <person name="Johannesson H."/>
        </authorList>
    </citation>
    <scope>NUCLEOTIDE SEQUENCE</scope>
    <source>
        <strain evidence="2">CBS 560.94</strain>
    </source>
</reference>
<gene>
    <name evidence="2" type="ORF">B0H65DRAFT_547317</name>
</gene>
<protein>
    <submittedName>
        <fullName evidence="2">Uncharacterized protein</fullName>
    </submittedName>
</protein>
<dbReference type="RefSeq" id="XP_062682573.1">
    <property type="nucleotide sequence ID" value="XM_062829506.1"/>
</dbReference>
<accession>A0AAE0JH07</accession>
<comment type="caution">
    <text evidence="2">The sequence shown here is derived from an EMBL/GenBank/DDBJ whole genome shotgun (WGS) entry which is preliminary data.</text>
</comment>
<evidence type="ECO:0000313" key="3">
    <source>
        <dbReference type="Proteomes" id="UP001278500"/>
    </source>
</evidence>
<keyword evidence="3" id="KW-1185">Reference proteome</keyword>
<reference evidence="2" key="1">
    <citation type="journal article" date="2023" name="Mol. Phylogenet. Evol.">
        <title>Genome-scale phylogeny and comparative genomics of the fungal order Sordariales.</title>
        <authorList>
            <person name="Hensen N."/>
            <person name="Bonometti L."/>
            <person name="Westerberg I."/>
            <person name="Brannstrom I.O."/>
            <person name="Guillou S."/>
            <person name="Cros-Aarteil S."/>
            <person name="Calhoun S."/>
            <person name="Haridas S."/>
            <person name="Kuo A."/>
            <person name="Mondo S."/>
            <person name="Pangilinan J."/>
            <person name="Riley R."/>
            <person name="LaButti K."/>
            <person name="Andreopoulos B."/>
            <person name="Lipzen A."/>
            <person name="Chen C."/>
            <person name="Yan M."/>
            <person name="Daum C."/>
            <person name="Ng V."/>
            <person name="Clum A."/>
            <person name="Steindorff A."/>
            <person name="Ohm R.A."/>
            <person name="Martin F."/>
            <person name="Silar P."/>
            <person name="Natvig D.O."/>
            <person name="Lalanne C."/>
            <person name="Gautier V."/>
            <person name="Ament-Velasquez S.L."/>
            <person name="Kruys A."/>
            <person name="Hutchinson M.I."/>
            <person name="Powell A.J."/>
            <person name="Barry K."/>
            <person name="Miller A.N."/>
            <person name="Grigoriev I.V."/>
            <person name="Debuchy R."/>
            <person name="Gladieux P."/>
            <person name="Hiltunen Thoren M."/>
            <person name="Johannesson H."/>
        </authorList>
    </citation>
    <scope>NUCLEOTIDE SEQUENCE</scope>
    <source>
        <strain evidence="2">CBS 560.94</strain>
    </source>
</reference>
<dbReference type="GeneID" id="87866660"/>
<dbReference type="Proteomes" id="UP001278500">
    <property type="component" value="Unassembled WGS sequence"/>
</dbReference>